<dbReference type="EMBL" id="KZ998083">
    <property type="protein sequence ID" value="RKO86574.1"/>
    <property type="molecule type" value="Genomic_DNA"/>
</dbReference>
<keyword evidence="1" id="KW-0732">Signal</keyword>
<evidence type="ECO:0000313" key="3">
    <source>
        <dbReference type="Proteomes" id="UP000269721"/>
    </source>
</evidence>
<dbReference type="AlphaFoldDB" id="A0A4P9W320"/>
<feature type="chain" id="PRO_5020407650" evidence="1">
    <location>
        <begin position="34"/>
        <end position="142"/>
    </location>
</feature>
<name>A0A4P9W320_9FUNG</name>
<protein>
    <submittedName>
        <fullName evidence="2">Uncharacterized protein</fullName>
    </submittedName>
</protein>
<sequence length="142" mass="14786">MPSARNRNPTSSTPVSALATAALLFSFLPSALALTTTPVDPVLVDAASLVTPSQWLLYGGRPSGRCFVKSPGLGSQALIILSTTPLRACRVSPTANYTDPVTGSLYAVNLTNYAISRLVSGPALSDEVIALEDMKGFEGFLA</sequence>
<gene>
    <name evidence="2" type="ORF">BDK51DRAFT_38418</name>
</gene>
<feature type="signal peptide" evidence="1">
    <location>
        <begin position="1"/>
        <end position="33"/>
    </location>
</feature>
<keyword evidence="3" id="KW-1185">Reference proteome</keyword>
<proteinExistence type="predicted"/>
<dbReference type="Proteomes" id="UP000269721">
    <property type="component" value="Unassembled WGS sequence"/>
</dbReference>
<organism evidence="2 3">
    <name type="scientific">Blyttiomyces helicus</name>
    <dbReference type="NCBI Taxonomy" id="388810"/>
    <lineage>
        <taxon>Eukaryota</taxon>
        <taxon>Fungi</taxon>
        <taxon>Fungi incertae sedis</taxon>
        <taxon>Chytridiomycota</taxon>
        <taxon>Chytridiomycota incertae sedis</taxon>
        <taxon>Chytridiomycetes</taxon>
        <taxon>Chytridiomycetes incertae sedis</taxon>
        <taxon>Blyttiomyces</taxon>
    </lineage>
</organism>
<evidence type="ECO:0000313" key="2">
    <source>
        <dbReference type="EMBL" id="RKO86574.1"/>
    </source>
</evidence>
<evidence type="ECO:0000256" key="1">
    <source>
        <dbReference type="SAM" id="SignalP"/>
    </source>
</evidence>
<accession>A0A4P9W320</accession>
<reference evidence="3" key="1">
    <citation type="journal article" date="2018" name="Nat. Microbiol.">
        <title>Leveraging single-cell genomics to expand the fungal tree of life.</title>
        <authorList>
            <person name="Ahrendt S.R."/>
            <person name="Quandt C.A."/>
            <person name="Ciobanu D."/>
            <person name="Clum A."/>
            <person name="Salamov A."/>
            <person name="Andreopoulos B."/>
            <person name="Cheng J.F."/>
            <person name="Woyke T."/>
            <person name="Pelin A."/>
            <person name="Henrissat B."/>
            <person name="Reynolds N.K."/>
            <person name="Benny G.L."/>
            <person name="Smith M.E."/>
            <person name="James T.Y."/>
            <person name="Grigoriev I.V."/>
        </authorList>
    </citation>
    <scope>NUCLEOTIDE SEQUENCE [LARGE SCALE GENOMIC DNA]</scope>
</reference>